<sequence>MSLRSVLASFLVLLTLSSAPGCGSDEKPNDVTRYENVRGRFLGTASDGRDVVLHHEAVDGAMPAMVMSLPVADPGDANGIEIDQPVQFDLVIEGSEIRVESLTTLADTTTLNLESPSEENGNATPETESDTTGR</sequence>
<accession>A0A2A8CYA0</accession>
<feature type="signal peptide" evidence="2">
    <location>
        <begin position="1"/>
        <end position="23"/>
    </location>
</feature>
<feature type="chain" id="PRO_5013241818" description="Copper-binding protein" evidence="2">
    <location>
        <begin position="24"/>
        <end position="134"/>
    </location>
</feature>
<dbReference type="Proteomes" id="UP000220102">
    <property type="component" value="Unassembled WGS sequence"/>
</dbReference>
<evidence type="ECO:0000256" key="2">
    <source>
        <dbReference type="SAM" id="SignalP"/>
    </source>
</evidence>
<reference evidence="3 4" key="1">
    <citation type="submission" date="2017-10" db="EMBL/GenBank/DDBJ databases">
        <title>Draft genome of Longibacter Salinarum.</title>
        <authorList>
            <person name="Goh K.M."/>
            <person name="Shamsir M.S."/>
            <person name="Lim S.W."/>
        </authorList>
    </citation>
    <scope>NUCLEOTIDE SEQUENCE [LARGE SCALE GENOMIC DNA]</scope>
    <source>
        <strain evidence="3 4">KCTC 52045</strain>
    </source>
</reference>
<evidence type="ECO:0000313" key="4">
    <source>
        <dbReference type="Proteomes" id="UP000220102"/>
    </source>
</evidence>
<dbReference type="InterPro" id="IPR042230">
    <property type="entry name" value="CusF_sf"/>
</dbReference>
<dbReference type="InterPro" id="IPR021647">
    <property type="entry name" value="CusF_Ec"/>
</dbReference>
<name>A0A2A8CYA0_9BACT</name>
<dbReference type="RefSeq" id="WP_098075514.1">
    <property type="nucleotide sequence ID" value="NZ_PDEQ01000004.1"/>
</dbReference>
<evidence type="ECO:0000313" key="3">
    <source>
        <dbReference type="EMBL" id="PEN13591.1"/>
    </source>
</evidence>
<dbReference type="AlphaFoldDB" id="A0A2A8CYA0"/>
<dbReference type="OrthoDB" id="9811998at2"/>
<evidence type="ECO:0000256" key="1">
    <source>
        <dbReference type="SAM" id="MobiDB-lite"/>
    </source>
</evidence>
<protein>
    <recommendedName>
        <fullName evidence="5">Copper-binding protein</fullName>
    </recommendedName>
</protein>
<feature type="compositionally biased region" description="Polar residues" evidence="1">
    <location>
        <begin position="114"/>
        <end position="134"/>
    </location>
</feature>
<keyword evidence="4" id="KW-1185">Reference proteome</keyword>
<evidence type="ECO:0008006" key="5">
    <source>
        <dbReference type="Google" id="ProtNLM"/>
    </source>
</evidence>
<feature type="region of interest" description="Disordered" evidence="1">
    <location>
        <begin position="106"/>
        <end position="134"/>
    </location>
</feature>
<gene>
    <name evidence="3" type="ORF">CRI94_09800</name>
</gene>
<organism evidence="3 4">
    <name type="scientific">Longibacter salinarum</name>
    <dbReference type="NCBI Taxonomy" id="1850348"/>
    <lineage>
        <taxon>Bacteria</taxon>
        <taxon>Pseudomonadati</taxon>
        <taxon>Rhodothermota</taxon>
        <taxon>Rhodothermia</taxon>
        <taxon>Rhodothermales</taxon>
        <taxon>Salisaetaceae</taxon>
        <taxon>Longibacter</taxon>
    </lineage>
</organism>
<dbReference type="EMBL" id="PDEQ01000004">
    <property type="protein sequence ID" value="PEN13591.1"/>
    <property type="molecule type" value="Genomic_DNA"/>
</dbReference>
<dbReference type="Pfam" id="PF11604">
    <property type="entry name" value="CusF_Ec"/>
    <property type="match status" value="1"/>
</dbReference>
<dbReference type="Gene3D" id="2.40.50.320">
    <property type="entry name" value="Copper binding periplasmic protein CusF"/>
    <property type="match status" value="1"/>
</dbReference>
<keyword evidence="2" id="KW-0732">Signal</keyword>
<proteinExistence type="predicted"/>
<comment type="caution">
    <text evidence="3">The sequence shown here is derived from an EMBL/GenBank/DDBJ whole genome shotgun (WGS) entry which is preliminary data.</text>
</comment>